<feature type="compositionally biased region" description="Acidic residues" evidence="1">
    <location>
        <begin position="135"/>
        <end position="147"/>
    </location>
</feature>
<protein>
    <submittedName>
        <fullName evidence="4">Uncharacterized protein</fullName>
    </submittedName>
</protein>
<proteinExistence type="predicted"/>
<evidence type="ECO:0000256" key="2">
    <source>
        <dbReference type="SAM" id="SignalP"/>
    </source>
</evidence>
<feature type="compositionally biased region" description="Basic residues" evidence="1">
    <location>
        <begin position="196"/>
        <end position="219"/>
    </location>
</feature>
<accession>A0A914P5V4</accession>
<feature type="compositionally biased region" description="Basic and acidic residues" evidence="1">
    <location>
        <begin position="302"/>
        <end position="313"/>
    </location>
</feature>
<feature type="compositionally biased region" description="Acidic residues" evidence="1">
    <location>
        <begin position="255"/>
        <end position="301"/>
    </location>
</feature>
<organism evidence="3 4">
    <name type="scientific">Panagrolaimus davidi</name>
    <dbReference type="NCBI Taxonomy" id="227884"/>
    <lineage>
        <taxon>Eukaryota</taxon>
        <taxon>Metazoa</taxon>
        <taxon>Ecdysozoa</taxon>
        <taxon>Nematoda</taxon>
        <taxon>Chromadorea</taxon>
        <taxon>Rhabditida</taxon>
        <taxon>Tylenchina</taxon>
        <taxon>Panagrolaimomorpha</taxon>
        <taxon>Panagrolaimoidea</taxon>
        <taxon>Panagrolaimidae</taxon>
        <taxon>Panagrolaimus</taxon>
    </lineage>
</organism>
<feature type="compositionally biased region" description="Polar residues" evidence="1">
    <location>
        <begin position="114"/>
        <end position="124"/>
    </location>
</feature>
<dbReference type="WBParaSite" id="PDA_v2.g1330.t1">
    <property type="protein sequence ID" value="PDA_v2.g1330.t1"/>
    <property type="gene ID" value="PDA_v2.g1330"/>
</dbReference>
<name>A0A914P5V4_9BILA</name>
<keyword evidence="3" id="KW-1185">Reference proteome</keyword>
<feature type="region of interest" description="Disordered" evidence="1">
    <location>
        <begin position="28"/>
        <end position="78"/>
    </location>
</feature>
<keyword evidence="2" id="KW-0732">Signal</keyword>
<reference evidence="4" key="1">
    <citation type="submission" date="2022-11" db="UniProtKB">
        <authorList>
            <consortium name="WormBaseParasite"/>
        </authorList>
    </citation>
    <scope>IDENTIFICATION</scope>
</reference>
<sequence>MKTLHYYFAFIFSALAVNAFVYHQPPINEESDSSIGHPRERRQSDGDWDWNNNGRKKRESGFNEGLDTSIEQPKEHKESGLNIENVVEFVFETLKGIIPDYQKENEIEPMEENATPSSSLTTPDDLTELEHELTDQTEDKDEDDESDALEHKSLIGRKCKKGKCGSKNSGKKGGKIGKTSKKCRRGKCGSKNSFGKGKKDKKHKKQCKGKRNRKGKCCKKGIDENGKCKGFMKELGRGIKETAKERAAEQALGLLEEDPVYDEESETYVDPDGDDGDGDGDEGDDDGDDDGDDGGDDDGISIDDKDFEINIDI</sequence>
<feature type="region of interest" description="Disordered" evidence="1">
    <location>
        <begin position="103"/>
        <end position="225"/>
    </location>
</feature>
<feature type="compositionally biased region" description="Basic residues" evidence="1">
    <location>
        <begin position="154"/>
        <end position="188"/>
    </location>
</feature>
<feature type="region of interest" description="Disordered" evidence="1">
    <location>
        <begin position="251"/>
        <end position="313"/>
    </location>
</feature>
<feature type="chain" id="PRO_5037148227" evidence="2">
    <location>
        <begin position="20"/>
        <end position="313"/>
    </location>
</feature>
<feature type="signal peptide" evidence="2">
    <location>
        <begin position="1"/>
        <end position="19"/>
    </location>
</feature>
<evidence type="ECO:0000313" key="4">
    <source>
        <dbReference type="WBParaSite" id="PDA_v2.g1330.t1"/>
    </source>
</evidence>
<evidence type="ECO:0000313" key="3">
    <source>
        <dbReference type="Proteomes" id="UP000887578"/>
    </source>
</evidence>
<dbReference type="AlphaFoldDB" id="A0A914P5V4"/>
<evidence type="ECO:0000256" key="1">
    <source>
        <dbReference type="SAM" id="MobiDB-lite"/>
    </source>
</evidence>
<dbReference type="Proteomes" id="UP000887578">
    <property type="component" value="Unplaced"/>
</dbReference>